<dbReference type="FunFam" id="1.10.10.10:FF:000001">
    <property type="entry name" value="LysR family transcriptional regulator"/>
    <property type="match status" value="1"/>
</dbReference>
<dbReference type="GO" id="GO:0032993">
    <property type="term" value="C:protein-DNA complex"/>
    <property type="evidence" value="ECO:0007669"/>
    <property type="project" value="TreeGrafter"/>
</dbReference>
<keyword evidence="2" id="KW-0805">Transcription regulation</keyword>
<organism evidence="6 7">
    <name type="scientific">Kibdelosporangium aridum</name>
    <dbReference type="NCBI Taxonomy" id="2030"/>
    <lineage>
        <taxon>Bacteria</taxon>
        <taxon>Bacillati</taxon>
        <taxon>Actinomycetota</taxon>
        <taxon>Actinomycetes</taxon>
        <taxon>Pseudonocardiales</taxon>
        <taxon>Pseudonocardiaceae</taxon>
        <taxon>Kibdelosporangium</taxon>
    </lineage>
</organism>
<evidence type="ECO:0000256" key="3">
    <source>
        <dbReference type="ARBA" id="ARBA00023125"/>
    </source>
</evidence>
<dbReference type="Pfam" id="PF03466">
    <property type="entry name" value="LysR_substrate"/>
    <property type="match status" value="1"/>
</dbReference>
<dbReference type="RefSeq" id="WP_037267852.1">
    <property type="nucleotide sequence ID" value="NZ_QHKI01000011.1"/>
</dbReference>
<evidence type="ECO:0000313" key="7">
    <source>
        <dbReference type="Proteomes" id="UP000287547"/>
    </source>
</evidence>
<dbReference type="InterPro" id="IPR036388">
    <property type="entry name" value="WH-like_DNA-bd_sf"/>
</dbReference>
<dbReference type="PROSITE" id="PS50931">
    <property type="entry name" value="HTH_LYSR"/>
    <property type="match status" value="1"/>
</dbReference>
<dbReference type="SUPFAM" id="SSF46785">
    <property type="entry name" value="Winged helix' DNA-binding domain"/>
    <property type="match status" value="1"/>
</dbReference>
<gene>
    <name evidence="6" type="ORF">DMH04_16095</name>
</gene>
<dbReference type="Gene3D" id="3.40.190.10">
    <property type="entry name" value="Periplasmic binding protein-like II"/>
    <property type="match status" value="2"/>
</dbReference>
<proteinExistence type="inferred from homology"/>
<dbReference type="SUPFAM" id="SSF53850">
    <property type="entry name" value="Periplasmic binding protein-like II"/>
    <property type="match status" value="1"/>
</dbReference>
<accession>A0A428ZCB5</accession>
<evidence type="ECO:0000256" key="2">
    <source>
        <dbReference type="ARBA" id="ARBA00023015"/>
    </source>
</evidence>
<dbReference type="OrthoDB" id="4140098at2"/>
<protein>
    <submittedName>
        <fullName evidence="6">LysR family transcriptional regulator</fullName>
    </submittedName>
</protein>
<keyword evidence="4" id="KW-0804">Transcription</keyword>
<reference evidence="6 7" key="1">
    <citation type="submission" date="2018-05" db="EMBL/GenBank/DDBJ databases">
        <title>Evolution of GPA BGCs.</title>
        <authorList>
            <person name="Waglechner N."/>
            <person name="Wright G.D."/>
        </authorList>
    </citation>
    <scope>NUCLEOTIDE SEQUENCE [LARGE SCALE GENOMIC DNA]</scope>
    <source>
        <strain evidence="6 7">A82846</strain>
    </source>
</reference>
<dbReference type="AlphaFoldDB" id="A0A428ZCB5"/>
<sequence length="285" mass="31224">MDAHTRDLRYFVAVAEQLSFTQAAASLFISQPALSKQIRQLELSLHTKLFERDRRTVRLTGQGAALLPHAKLVIEQWEEAQRAVTAARQRASLTVGFQTRIGRGLISKVSARLTEWTLLFRQIPWSDPTVGLGSGDTDVAIAWLPVPGTLAWKVVATEDRWVALPPKHRLARYETVPANELAAEPFIALPGSAGAQREFWLGDTDRHVVAEAWTAEESFEAVASGLGITLLSAGNAEIYHSADIALRPVTGLPPAELAVVWRSDDRRAEISTFVAACEQCLCHAG</sequence>
<dbReference type="Gene3D" id="1.10.10.10">
    <property type="entry name" value="Winged helix-like DNA-binding domain superfamily/Winged helix DNA-binding domain"/>
    <property type="match status" value="1"/>
</dbReference>
<dbReference type="InterPro" id="IPR005119">
    <property type="entry name" value="LysR_subst-bd"/>
</dbReference>
<dbReference type="PANTHER" id="PTHR30346:SF0">
    <property type="entry name" value="HCA OPERON TRANSCRIPTIONAL ACTIVATOR HCAR"/>
    <property type="match status" value="1"/>
</dbReference>
<dbReference type="PRINTS" id="PR00039">
    <property type="entry name" value="HTHLYSR"/>
</dbReference>
<dbReference type="GO" id="GO:0003677">
    <property type="term" value="F:DNA binding"/>
    <property type="evidence" value="ECO:0007669"/>
    <property type="project" value="UniProtKB-KW"/>
</dbReference>
<dbReference type="InterPro" id="IPR000847">
    <property type="entry name" value="LysR_HTH_N"/>
</dbReference>
<comment type="caution">
    <text evidence="6">The sequence shown here is derived from an EMBL/GenBank/DDBJ whole genome shotgun (WGS) entry which is preliminary data.</text>
</comment>
<dbReference type="EMBL" id="QHKI01000011">
    <property type="protein sequence ID" value="RSM85724.1"/>
    <property type="molecule type" value="Genomic_DNA"/>
</dbReference>
<evidence type="ECO:0000256" key="4">
    <source>
        <dbReference type="ARBA" id="ARBA00023163"/>
    </source>
</evidence>
<comment type="similarity">
    <text evidence="1">Belongs to the LysR transcriptional regulatory family.</text>
</comment>
<evidence type="ECO:0000313" key="6">
    <source>
        <dbReference type="EMBL" id="RSM85724.1"/>
    </source>
</evidence>
<dbReference type="PANTHER" id="PTHR30346">
    <property type="entry name" value="TRANSCRIPTIONAL DUAL REGULATOR HCAR-RELATED"/>
    <property type="match status" value="1"/>
</dbReference>
<evidence type="ECO:0000259" key="5">
    <source>
        <dbReference type="PROSITE" id="PS50931"/>
    </source>
</evidence>
<name>A0A428ZCB5_KIBAR</name>
<feature type="domain" description="HTH lysR-type" evidence="5">
    <location>
        <begin position="1"/>
        <end position="60"/>
    </location>
</feature>
<dbReference type="Pfam" id="PF00126">
    <property type="entry name" value="HTH_1"/>
    <property type="match status" value="1"/>
</dbReference>
<dbReference type="GO" id="GO:0003700">
    <property type="term" value="F:DNA-binding transcription factor activity"/>
    <property type="evidence" value="ECO:0007669"/>
    <property type="project" value="InterPro"/>
</dbReference>
<keyword evidence="3" id="KW-0238">DNA-binding</keyword>
<dbReference type="Proteomes" id="UP000287547">
    <property type="component" value="Unassembled WGS sequence"/>
</dbReference>
<evidence type="ECO:0000256" key="1">
    <source>
        <dbReference type="ARBA" id="ARBA00009437"/>
    </source>
</evidence>
<dbReference type="CDD" id="cd08414">
    <property type="entry name" value="PBP2_LTTR_aromatics_like"/>
    <property type="match status" value="1"/>
</dbReference>
<dbReference type="InterPro" id="IPR036390">
    <property type="entry name" value="WH_DNA-bd_sf"/>
</dbReference>